<sequence>MLEKAKERYEEHKGKFEQAEAQTSSKLTTLGNKELEIGKDFSEFDRIAAELLARLEKEGNKDLKLSVPQHNINKI</sequence>
<comment type="caution">
    <text evidence="2">The sequence shown here is derived from an EMBL/GenBank/DDBJ whole genome shotgun (WGS) entry which is preliminary data.</text>
</comment>
<reference evidence="2 3" key="1">
    <citation type="submission" date="2012-03" db="EMBL/GenBank/DDBJ databases">
        <authorList>
            <person name="Rasko D."/>
            <person name="Redman J."/>
            <person name="Daugherty S.C."/>
            <person name="Tallon L."/>
            <person name="Sadzewicz L."/>
            <person name="Jones K."/>
            <person name="Santana-Cruz I."/>
            <person name="Liu X."/>
        </authorList>
    </citation>
    <scope>NUCLEOTIDE SEQUENCE [LARGE SCALE GENOMIC DNA]</scope>
    <source>
        <strain evidence="2 3">4444-74</strain>
    </source>
</reference>
<dbReference type="AlphaFoldDB" id="I6F3D2"/>
<protein>
    <submittedName>
        <fullName evidence="2">Uncharacterized protein</fullName>
    </submittedName>
</protein>
<organism evidence="2 3">
    <name type="scientific">Shigella boydii 4444-74</name>
    <dbReference type="NCBI Taxonomy" id="766140"/>
    <lineage>
        <taxon>Bacteria</taxon>
        <taxon>Pseudomonadati</taxon>
        <taxon>Pseudomonadota</taxon>
        <taxon>Gammaproteobacteria</taxon>
        <taxon>Enterobacterales</taxon>
        <taxon>Enterobacteriaceae</taxon>
        <taxon>Shigella</taxon>
    </lineage>
</organism>
<evidence type="ECO:0000313" key="2">
    <source>
        <dbReference type="EMBL" id="EIQ50774.1"/>
    </source>
</evidence>
<proteinExistence type="predicted"/>
<evidence type="ECO:0000256" key="1">
    <source>
        <dbReference type="SAM" id="MobiDB-lite"/>
    </source>
</evidence>
<dbReference type="EMBL" id="AKNB01000073">
    <property type="protein sequence ID" value="EIQ50774.1"/>
    <property type="molecule type" value="Genomic_DNA"/>
</dbReference>
<feature type="region of interest" description="Disordered" evidence="1">
    <location>
        <begin position="1"/>
        <end position="25"/>
    </location>
</feature>
<accession>I6F3D2</accession>
<feature type="compositionally biased region" description="Basic and acidic residues" evidence="1">
    <location>
        <begin position="1"/>
        <end position="18"/>
    </location>
</feature>
<gene>
    <name evidence="2" type="ORF">SB444474_5460</name>
</gene>
<feature type="non-terminal residue" evidence="2">
    <location>
        <position position="75"/>
    </location>
</feature>
<name>I6F3D2_SHIBO</name>
<dbReference type="Proteomes" id="UP000004199">
    <property type="component" value="Unassembled WGS sequence"/>
</dbReference>
<evidence type="ECO:0000313" key="3">
    <source>
        <dbReference type="Proteomes" id="UP000004199"/>
    </source>
</evidence>